<keyword evidence="18" id="KW-0732">Signal</keyword>
<dbReference type="SUPFAM" id="SSF52343">
    <property type="entry name" value="Ferredoxin reductase-like, C-terminal NADP-linked domain"/>
    <property type="match status" value="1"/>
</dbReference>
<dbReference type="PANTHER" id="PTHR11972:SF208">
    <property type="entry name" value="DUAL OXIDASE-LIKE PROTEIN"/>
    <property type="match status" value="1"/>
</dbReference>
<accession>A0ABM1A7W0</accession>
<feature type="transmembrane region" description="Helical" evidence="17">
    <location>
        <begin position="637"/>
        <end position="659"/>
    </location>
</feature>
<evidence type="ECO:0000256" key="6">
    <source>
        <dbReference type="ARBA" id="ARBA00022737"/>
    </source>
</evidence>
<dbReference type="SUPFAM" id="SSF47473">
    <property type="entry name" value="EF-hand"/>
    <property type="match status" value="1"/>
</dbReference>
<keyword evidence="9" id="KW-0521">NADP</keyword>
<dbReference type="Proteomes" id="UP000694888">
    <property type="component" value="Unplaced"/>
</dbReference>
<reference evidence="22" key="1">
    <citation type="submission" date="2025-08" db="UniProtKB">
        <authorList>
            <consortium name="RefSeq"/>
        </authorList>
    </citation>
    <scope>IDENTIFICATION</scope>
</reference>
<comment type="subcellular location">
    <subcellularLocation>
        <location evidence="1">Membrane</location>
        <topology evidence="1">Multi-pass membrane protein</topology>
    </subcellularLocation>
</comment>
<dbReference type="SUPFAM" id="SSF48113">
    <property type="entry name" value="Heme-dependent peroxidases"/>
    <property type="match status" value="1"/>
</dbReference>
<dbReference type="InterPro" id="IPR017938">
    <property type="entry name" value="Riboflavin_synthase-like_b-brl"/>
</dbReference>
<comment type="similarity">
    <text evidence="2">In the N-terminal section; belongs to the peroxidase family.</text>
</comment>
<dbReference type="CDD" id="cd00051">
    <property type="entry name" value="EFh"/>
    <property type="match status" value="1"/>
</dbReference>
<feature type="domain" description="FAD-binding FR-type" evidence="20">
    <location>
        <begin position="1295"/>
        <end position="1400"/>
    </location>
</feature>
<feature type="transmembrane region" description="Helical" evidence="17">
    <location>
        <begin position="1157"/>
        <end position="1180"/>
    </location>
</feature>
<dbReference type="Pfam" id="PF08022">
    <property type="entry name" value="FAD_binding_8"/>
    <property type="match status" value="1"/>
</dbReference>
<dbReference type="RefSeq" id="XP_012942535.1">
    <property type="nucleotide sequence ID" value="XM_013087081.2"/>
</dbReference>
<evidence type="ECO:0000256" key="3">
    <source>
        <dbReference type="ARBA" id="ARBA00012698"/>
    </source>
</evidence>
<dbReference type="Pfam" id="PF03098">
    <property type="entry name" value="An_peroxidase"/>
    <property type="match status" value="1"/>
</dbReference>
<evidence type="ECO:0000256" key="13">
    <source>
        <dbReference type="ARBA" id="ARBA00023324"/>
    </source>
</evidence>
<dbReference type="Gene3D" id="2.40.30.10">
    <property type="entry name" value="Translation factors"/>
    <property type="match status" value="1"/>
</dbReference>
<dbReference type="Gene3D" id="1.10.640.10">
    <property type="entry name" value="Haem peroxidase domain superfamily, animal type"/>
    <property type="match status" value="1"/>
</dbReference>
<dbReference type="SFLD" id="SFLDG01168">
    <property type="entry name" value="Ferric_reductase_subgroup_(FRE"/>
    <property type="match status" value="1"/>
</dbReference>
<sequence>MAGVSGPLTFAVIFGVLCVRQGGAQHEYERHPNDGWFNNLLHPDWGAIDTHLLRRSPTNYSDGVYEPSGPNRPNPLDISKIAFHGKDGLQSDRSRNALLVFFGQQLVEEIMDAQRPGCPREFFNIRVPKGHKYNPSNKDDLEMPFLRARYDQRTGLSPNNPRQQLNEITPYIDGNLIYGAGKAVEDALREFKGGRLLATDRDIKKSFPVQNDIRLPFANPPSPRDHVLRPVNRFRRYGNPRTHENPFLTAFAIILFRYHNKVAADIEAANSSLTDEEIFNAARKRTIAQYQKTVMYEWLPPWLSINITGSPFNIDEYPYVGGKKNPYAGYDPNVHPGISTEFQAAALRFGHTLVPSGVKTMAVRAAACKISTRSVKGRFTTNNTGENVQVEGVRLCNAYWVPEEALEVEPGLDDVVRGMIFTTAAKEDNIIVSDIRENVFGPLDWSRRDLGALNIQRGRDLGLPSYNDVRVAYGLHRRINWTDVSPDYPEVLRKLSVLYGSSPDKEPDDLDLFTGGLLETNANGPGQLFRRITLDQFLRIRHGDRFWYENRQNRLFSDEEIAEIQSTTFTDVIDQVTDVFKDDIATPKPINVFLCYNSGQPPACKCTNFDPDETSTVQETCEPLRHYDYFSGSEASFLATVIIIILSIPATIGMMMLIAKRRKTALNQAGPRPATRVAHGKDFFIATEWVGRSPTGALVSRDVKIQTNTQRMKVLVSNPRGQVFRMIDLRTSGSAESGQHKALVTRSRDKNNRLLMLAVPGEIDLVLHFTSQGERDDAFAKFRQFFKEQGWTFNEGPSMDEHIMWREAFTIDQRREVLTRFFKSILDALSGDADADGTSTDQTVEEDVLQTKLTRTEFADALGLQPHSLFVRNMFLLVDVTGDGRVSFHEFKTYFGILSSGSADEKAEIFFKMFDTSRQGKLSRDNYKKMILSLLELQETPDQGNVDIDNMVNTVFAQLGKGKNDYLTFKDFKSIMFSESDDVWKSAVLDLAVAGETLPAPRGPARRQTVKNRAQSFFRNYSQSVRRPSSRPGSRASVALPLQPRTKQESVTKSQKLYQKFTRYVDNHRREIFWLVLYTLVTLGIFVERAHYYSFEREHAGLRRLAGYGVSITRGAASAQMFTYASLLVTMSRNTLTYFRETVLQRIIPFDSAHDMHIYIAALAMLFTVMHIIGHLFNFYHISTQASLDLNCYFREYFRATHELASFHYWTYQTVTGLTGVALTLVLLVMYVFASPYARRHVFLYFSTTHNLYIVVYFLMFLHGAARLVQVPLWPYFFLGPMVLFLLDKLVSVSRNRVLLPVHKVTLLPSGVTNLVFKRPLTFNYQSGQWVRIACPALGAGEYHPFTLTSAPHEESLSLHIRAVGPWTTNLRRIFDPNTANRLGYPKIYVDGPFGESHQDWFRYKVAVLIGGGIGVTPFASILKDIAYRSKEVGRFTCDKVYFLWVTRTQKSFEWMTDIIRQVELADVDDYVDVQICITQMKEKFDLRTTMLYMCERYFQKIAGLSMFTGLKAKTHFGRPKFHDFFGALKDTHSDVSQIGVFSCGPPAMTRNIQLACTEINAYTGPSLIHHFENF</sequence>
<dbReference type="InterPro" id="IPR002048">
    <property type="entry name" value="EF_hand_dom"/>
</dbReference>
<name>A0ABM1A7W0_APLCA</name>
<keyword evidence="6" id="KW-0677">Repeat</keyword>
<evidence type="ECO:0000256" key="18">
    <source>
        <dbReference type="SAM" id="SignalP"/>
    </source>
</evidence>
<dbReference type="GeneID" id="101859126"/>
<dbReference type="InterPro" id="IPR037120">
    <property type="entry name" value="Haem_peroxidase_sf_animal"/>
</dbReference>
<feature type="domain" description="EF-hand" evidence="19">
    <location>
        <begin position="866"/>
        <end position="901"/>
    </location>
</feature>
<evidence type="ECO:0000256" key="16">
    <source>
        <dbReference type="SAM" id="MobiDB-lite"/>
    </source>
</evidence>
<dbReference type="Pfam" id="PF01794">
    <property type="entry name" value="Ferric_reduct"/>
    <property type="match status" value="1"/>
</dbReference>
<feature type="domain" description="EF-hand" evidence="19">
    <location>
        <begin position="902"/>
        <end position="937"/>
    </location>
</feature>
<keyword evidence="12 17" id="KW-0472">Membrane</keyword>
<evidence type="ECO:0000259" key="20">
    <source>
        <dbReference type="PROSITE" id="PS51384"/>
    </source>
</evidence>
<evidence type="ECO:0000256" key="11">
    <source>
        <dbReference type="ARBA" id="ARBA00023002"/>
    </source>
</evidence>
<dbReference type="PROSITE" id="PS50222">
    <property type="entry name" value="EF_HAND_2"/>
    <property type="match status" value="2"/>
</dbReference>
<dbReference type="SMART" id="SM00054">
    <property type="entry name" value="EFh"/>
    <property type="match status" value="3"/>
</dbReference>
<dbReference type="PANTHER" id="PTHR11972">
    <property type="entry name" value="NADPH OXIDASE"/>
    <property type="match status" value="1"/>
</dbReference>
<dbReference type="InterPro" id="IPR019791">
    <property type="entry name" value="Haem_peroxidase_animal"/>
</dbReference>
<organism evidence="21 22">
    <name type="scientific">Aplysia californica</name>
    <name type="common">California sea hare</name>
    <dbReference type="NCBI Taxonomy" id="6500"/>
    <lineage>
        <taxon>Eukaryota</taxon>
        <taxon>Metazoa</taxon>
        <taxon>Spiralia</taxon>
        <taxon>Lophotrochozoa</taxon>
        <taxon>Mollusca</taxon>
        <taxon>Gastropoda</taxon>
        <taxon>Heterobranchia</taxon>
        <taxon>Euthyneura</taxon>
        <taxon>Tectipleura</taxon>
        <taxon>Aplysiida</taxon>
        <taxon>Aplysioidea</taxon>
        <taxon>Aplysiidae</taxon>
        <taxon>Aplysia</taxon>
    </lineage>
</organism>
<evidence type="ECO:0000256" key="10">
    <source>
        <dbReference type="ARBA" id="ARBA00022989"/>
    </source>
</evidence>
<evidence type="ECO:0000256" key="1">
    <source>
        <dbReference type="ARBA" id="ARBA00004141"/>
    </source>
</evidence>
<dbReference type="PROSITE" id="PS51384">
    <property type="entry name" value="FAD_FR"/>
    <property type="match status" value="1"/>
</dbReference>
<feature type="chain" id="PRO_5046922445" description="NAD(P)H oxidase (H2O2-forming)" evidence="18">
    <location>
        <begin position="25"/>
        <end position="1575"/>
    </location>
</feature>
<dbReference type="EC" id="1.6.3.1" evidence="3"/>
<dbReference type="Gene3D" id="3.40.50.80">
    <property type="entry name" value="Nucleotide-binding domain of ferredoxin-NADP reductase (FNR) module"/>
    <property type="match status" value="1"/>
</dbReference>
<feature type="transmembrane region" description="Helical" evidence="17">
    <location>
        <begin position="1072"/>
        <end position="1092"/>
    </location>
</feature>
<keyword evidence="13" id="KW-0575">Peroxidase</keyword>
<dbReference type="InterPro" id="IPR011992">
    <property type="entry name" value="EF-hand-dom_pair"/>
</dbReference>
<evidence type="ECO:0000256" key="7">
    <source>
        <dbReference type="ARBA" id="ARBA00022827"/>
    </source>
</evidence>
<keyword evidence="10 17" id="KW-1133">Transmembrane helix</keyword>
<feature type="transmembrane region" description="Helical" evidence="17">
    <location>
        <begin position="1273"/>
        <end position="1291"/>
    </location>
</feature>
<dbReference type="InterPro" id="IPR017927">
    <property type="entry name" value="FAD-bd_FR_type"/>
</dbReference>
<evidence type="ECO:0000256" key="8">
    <source>
        <dbReference type="ARBA" id="ARBA00022837"/>
    </source>
</evidence>
<proteinExistence type="inferred from homology"/>
<evidence type="ECO:0000256" key="9">
    <source>
        <dbReference type="ARBA" id="ARBA00022857"/>
    </source>
</evidence>
<keyword evidence="11" id="KW-0560">Oxidoreductase</keyword>
<keyword evidence="7" id="KW-0274">FAD</keyword>
<keyword evidence="4" id="KW-0285">Flavoprotein</keyword>
<feature type="transmembrane region" description="Helical" evidence="17">
    <location>
        <begin position="1112"/>
        <end position="1136"/>
    </location>
</feature>
<feature type="signal peptide" evidence="18">
    <location>
        <begin position="1"/>
        <end position="24"/>
    </location>
</feature>
<feature type="region of interest" description="Disordered" evidence="16">
    <location>
        <begin position="1022"/>
        <end position="1047"/>
    </location>
</feature>
<dbReference type="InterPro" id="IPR013121">
    <property type="entry name" value="Fe_red_NAD-bd_6"/>
</dbReference>
<dbReference type="Gene3D" id="1.10.238.10">
    <property type="entry name" value="EF-hand"/>
    <property type="match status" value="1"/>
</dbReference>
<evidence type="ECO:0000256" key="12">
    <source>
        <dbReference type="ARBA" id="ARBA00023136"/>
    </source>
</evidence>
<evidence type="ECO:0000256" key="2">
    <source>
        <dbReference type="ARBA" id="ARBA00005644"/>
    </source>
</evidence>
<dbReference type="InterPro" id="IPR050369">
    <property type="entry name" value="RBOH/FRE"/>
</dbReference>
<evidence type="ECO:0000256" key="17">
    <source>
        <dbReference type="SAM" id="Phobius"/>
    </source>
</evidence>
<dbReference type="PROSITE" id="PS50292">
    <property type="entry name" value="PEROXIDASE_3"/>
    <property type="match status" value="1"/>
</dbReference>
<evidence type="ECO:0000256" key="15">
    <source>
        <dbReference type="ARBA" id="ARBA00048762"/>
    </source>
</evidence>
<feature type="transmembrane region" description="Helical" evidence="17">
    <location>
        <begin position="1242"/>
        <end position="1261"/>
    </location>
</feature>
<comment type="catalytic activity">
    <reaction evidence="15">
        <text>NADPH + O2 + H(+) = H2O2 + NADP(+)</text>
        <dbReference type="Rhea" id="RHEA:11260"/>
        <dbReference type="ChEBI" id="CHEBI:15378"/>
        <dbReference type="ChEBI" id="CHEBI:15379"/>
        <dbReference type="ChEBI" id="CHEBI:16240"/>
        <dbReference type="ChEBI" id="CHEBI:57783"/>
        <dbReference type="ChEBI" id="CHEBI:58349"/>
        <dbReference type="EC" id="1.6.3.1"/>
    </reaction>
</comment>
<evidence type="ECO:0000256" key="5">
    <source>
        <dbReference type="ARBA" id="ARBA00022692"/>
    </source>
</evidence>
<dbReference type="InterPro" id="IPR013112">
    <property type="entry name" value="FAD-bd_8"/>
</dbReference>
<feature type="compositionally biased region" description="Low complexity" evidence="16">
    <location>
        <begin position="1022"/>
        <end position="1039"/>
    </location>
</feature>
<dbReference type="SFLD" id="SFLDS00052">
    <property type="entry name" value="Ferric_Reductase_Domain"/>
    <property type="match status" value="1"/>
</dbReference>
<evidence type="ECO:0000256" key="14">
    <source>
        <dbReference type="ARBA" id="ARBA00047455"/>
    </source>
</evidence>
<keyword evidence="8" id="KW-0106">Calcium</keyword>
<feature type="transmembrane region" description="Helical" evidence="17">
    <location>
        <begin position="1210"/>
        <end position="1233"/>
    </location>
</feature>
<gene>
    <name evidence="22" type="primary">LOC101859126</name>
</gene>
<comment type="catalytic activity">
    <reaction evidence="14">
        <text>NADH + O2 + H(+) = H2O2 + NAD(+)</text>
        <dbReference type="Rhea" id="RHEA:11264"/>
        <dbReference type="ChEBI" id="CHEBI:15378"/>
        <dbReference type="ChEBI" id="CHEBI:15379"/>
        <dbReference type="ChEBI" id="CHEBI:16240"/>
        <dbReference type="ChEBI" id="CHEBI:57540"/>
        <dbReference type="ChEBI" id="CHEBI:57945"/>
        <dbReference type="EC" id="1.6.3.1"/>
    </reaction>
</comment>
<dbReference type="SUPFAM" id="SSF63380">
    <property type="entry name" value="Riboflavin synthase domain-like"/>
    <property type="match status" value="1"/>
</dbReference>
<dbReference type="InterPro" id="IPR010255">
    <property type="entry name" value="Haem_peroxidase_sf"/>
</dbReference>
<keyword evidence="13" id="KW-0376">Hydrogen peroxide</keyword>
<evidence type="ECO:0000259" key="19">
    <source>
        <dbReference type="PROSITE" id="PS50222"/>
    </source>
</evidence>
<keyword evidence="5 17" id="KW-0812">Transmembrane</keyword>
<protein>
    <recommendedName>
        <fullName evidence="3">NAD(P)H oxidase (H2O2-forming)</fullName>
        <ecNumber evidence="3">1.6.3.1</ecNumber>
    </recommendedName>
</protein>
<dbReference type="InterPro" id="IPR013130">
    <property type="entry name" value="Fe3_Rdtase_TM_dom"/>
</dbReference>
<keyword evidence="21" id="KW-1185">Reference proteome</keyword>
<evidence type="ECO:0000313" key="22">
    <source>
        <dbReference type="RefSeq" id="XP_012942535.1"/>
    </source>
</evidence>
<dbReference type="InterPro" id="IPR039261">
    <property type="entry name" value="FNR_nucleotide-bd"/>
</dbReference>
<dbReference type="SFLD" id="SFLDG01169">
    <property type="entry name" value="NADPH_oxidase_subgroup_(NOX)"/>
    <property type="match status" value="1"/>
</dbReference>
<dbReference type="CDD" id="cd06186">
    <property type="entry name" value="NOX_Duox_like_FAD_NADP"/>
    <property type="match status" value="1"/>
</dbReference>
<evidence type="ECO:0000313" key="21">
    <source>
        <dbReference type="Proteomes" id="UP000694888"/>
    </source>
</evidence>
<dbReference type="Pfam" id="PF08030">
    <property type="entry name" value="NAD_binding_6"/>
    <property type="match status" value="1"/>
</dbReference>
<evidence type="ECO:0000256" key="4">
    <source>
        <dbReference type="ARBA" id="ARBA00022630"/>
    </source>
</evidence>